<keyword evidence="1" id="KW-1133">Transmembrane helix</keyword>
<keyword evidence="1" id="KW-0812">Transmembrane</keyword>
<feature type="transmembrane region" description="Helical" evidence="1">
    <location>
        <begin position="44"/>
        <end position="67"/>
    </location>
</feature>
<dbReference type="EMBL" id="JBHSPR010000105">
    <property type="protein sequence ID" value="MFC6023714.1"/>
    <property type="molecule type" value="Genomic_DNA"/>
</dbReference>
<dbReference type="Pfam" id="PF10756">
    <property type="entry name" value="bPH_6"/>
    <property type="match status" value="1"/>
</dbReference>
<proteinExistence type="predicted"/>
<evidence type="ECO:0000259" key="2">
    <source>
        <dbReference type="Pfam" id="PF10756"/>
    </source>
</evidence>
<sequence length="157" mass="17509">MPAWERPYGPEGPMLGVAALSILGLLPLCGFATAAEHYLWWQILVPVLFVALWQLVVWRVGLVGVLAGPGGIKVRHLARTRVIPWPAVRRIWIGPANGFDATTIWITAATPEGEREIETPLWRSGSRARHKNRIRLAPDEFYQVFVLLNAGRQAGDR</sequence>
<evidence type="ECO:0000313" key="3">
    <source>
        <dbReference type="EMBL" id="MFC6023714.1"/>
    </source>
</evidence>
<comment type="caution">
    <text evidence="3">The sequence shown here is derived from an EMBL/GenBank/DDBJ whole genome shotgun (WGS) entry which is preliminary data.</text>
</comment>
<name>A0ABW1KPG9_9ACTN</name>
<accession>A0ABW1KPG9</accession>
<dbReference type="InterPro" id="IPR019692">
    <property type="entry name" value="CFP-6_PH"/>
</dbReference>
<dbReference type="Proteomes" id="UP001596203">
    <property type="component" value="Unassembled WGS sequence"/>
</dbReference>
<protein>
    <submittedName>
        <fullName evidence="3">PH domain-containing protein</fullName>
    </submittedName>
</protein>
<keyword evidence="1" id="KW-0472">Membrane</keyword>
<keyword evidence="4" id="KW-1185">Reference proteome</keyword>
<feature type="domain" description="Low molecular weight protein antigen 6 PH" evidence="2">
    <location>
        <begin position="65"/>
        <end position="114"/>
    </location>
</feature>
<evidence type="ECO:0000313" key="4">
    <source>
        <dbReference type="Proteomes" id="UP001596203"/>
    </source>
</evidence>
<gene>
    <name evidence="3" type="ORF">ACFP2T_47125</name>
</gene>
<dbReference type="RefSeq" id="WP_377434392.1">
    <property type="nucleotide sequence ID" value="NZ_JBHSPR010000105.1"/>
</dbReference>
<organism evidence="3 4">
    <name type="scientific">Plantactinospora solaniradicis</name>
    <dbReference type="NCBI Taxonomy" id="1723736"/>
    <lineage>
        <taxon>Bacteria</taxon>
        <taxon>Bacillati</taxon>
        <taxon>Actinomycetota</taxon>
        <taxon>Actinomycetes</taxon>
        <taxon>Micromonosporales</taxon>
        <taxon>Micromonosporaceae</taxon>
        <taxon>Plantactinospora</taxon>
    </lineage>
</organism>
<evidence type="ECO:0000256" key="1">
    <source>
        <dbReference type="SAM" id="Phobius"/>
    </source>
</evidence>
<reference evidence="4" key="1">
    <citation type="journal article" date="2019" name="Int. J. Syst. Evol. Microbiol.">
        <title>The Global Catalogue of Microorganisms (GCM) 10K type strain sequencing project: providing services to taxonomists for standard genome sequencing and annotation.</title>
        <authorList>
            <consortium name="The Broad Institute Genomics Platform"/>
            <consortium name="The Broad Institute Genome Sequencing Center for Infectious Disease"/>
            <person name="Wu L."/>
            <person name="Ma J."/>
        </authorList>
    </citation>
    <scope>NUCLEOTIDE SEQUENCE [LARGE SCALE GENOMIC DNA]</scope>
    <source>
        <strain evidence="4">ZS-35-S2</strain>
    </source>
</reference>